<evidence type="ECO:0000256" key="10">
    <source>
        <dbReference type="PROSITE-ProRule" id="PRU10144"/>
    </source>
</evidence>
<keyword evidence="5 12" id="KW-0732">Signal</keyword>
<dbReference type="NCBIfam" id="TIGR01782">
    <property type="entry name" value="TonB-Xanth-Caul"/>
    <property type="match status" value="1"/>
</dbReference>
<keyword evidence="3 9" id="KW-1134">Transmembrane beta strand</keyword>
<protein>
    <submittedName>
        <fullName evidence="15">TonB-dependent receptor</fullName>
    </submittedName>
</protein>
<comment type="caution">
    <text evidence="15">The sequence shown here is derived from an EMBL/GenBank/DDBJ whole genome shotgun (WGS) entry which is preliminary data.</text>
</comment>
<sequence length="928" mass="101880">MAAQAQAFRLHPLVLAMTIAAGSTSVFADQQADTTAAKAKAEENVEVIQVTGSFRDSLSNALNVKRQSDSAIDSIMAEDIADFPDLNLAESLQRIPGVAISRAAGEGRQITVRGLGPDFTRVRINGMEAISTSGGTDQIGGANRGRGFDFNTFSSDLFSSLTVRKTASADVEEGSLGSTVDLRAARPFDYEGFTFTAAGQLGYNDLSEENDPKASFLISDHFLDGKFGALFSASFSQRNLKDQGSSTVRWDNVNDFGFYQGSATATELNDINNAFRPRLPRYDSYTHDMDRIGLSSAFQFRPNEDTKIDLDLLYAKTDATRNEVFLQGILNSGANRPTTATAATSNTGAMNVVDYYIDDTNTMTYGAFENATIRAENRFDELGTEFSQANLNFSHYISDDWKIEAMVGSATSKFDNPVQTTLVMEKRGVDFSYDYRGAGRENPSLVFGDGVFDPTGWTSNSVRLRPLGAENGYDTAEVNLSWTLTDSITLKAGLHYKDFSFETYEARRASENAGGVIYTADLIKEYDSGLGSQPVWLVPDFDAVNAAYNIYGNTGVFEVSKDFRRDDNYSAEEETTGAYLMASFNTELNEAPFWGNVGVRHASTDQSSTAWATIGGSAQEITVDHSYDELLPSLNLNWEPVEDFIVRFGYAEVMARAGLSSIRPNVSVSVSGSAMSVSGGNPYLEPTKAKTYDLGLEYYFSDESMLALALFQKDIDSHVQSLRETKPFTETGLPLQAAIDACNGGPSGYGESCNENLEWSVTTPLNGPGGDLKGYEISYQTPFSMLPEFWNRFGFIGNLTHVSAEMDYINTAGEVQATRDLTGLSRKTIAATLYYEHEALNARVSMAKRDKYLTTAIGRNNNDMEGTNATTNIDASISYDLTEQWKLTFEALNLTDEVDDQWVDSAGNRLTYYHETGRQYYLGAQYKF</sequence>
<feature type="short sequence motif" description="TonB C-terminal box" evidence="10">
    <location>
        <begin position="911"/>
        <end position="928"/>
    </location>
</feature>
<keyword evidence="16" id="KW-1185">Reference proteome</keyword>
<dbReference type="PANTHER" id="PTHR40980:SF3">
    <property type="entry name" value="TONB-DEPENDENT RECEPTOR-LIKE BETA-BARREL DOMAIN-CONTAINING PROTEIN"/>
    <property type="match status" value="1"/>
</dbReference>
<evidence type="ECO:0000313" key="16">
    <source>
        <dbReference type="Proteomes" id="UP001595962"/>
    </source>
</evidence>
<evidence type="ECO:0000313" key="15">
    <source>
        <dbReference type="EMBL" id="MFC4656148.1"/>
    </source>
</evidence>
<dbReference type="SUPFAM" id="SSF56935">
    <property type="entry name" value="Porins"/>
    <property type="match status" value="1"/>
</dbReference>
<proteinExistence type="inferred from homology"/>
<accession>A0ABV9JPG5</accession>
<keyword evidence="7 9" id="KW-0472">Membrane</keyword>
<evidence type="ECO:0000256" key="11">
    <source>
        <dbReference type="RuleBase" id="RU003357"/>
    </source>
</evidence>
<comment type="subcellular location">
    <subcellularLocation>
        <location evidence="1 9">Cell outer membrane</location>
        <topology evidence="1 9">Multi-pass membrane protein</topology>
    </subcellularLocation>
</comment>
<dbReference type="PROSITE" id="PS01156">
    <property type="entry name" value="TONB_DEPENDENT_REC_2"/>
    <property type="match status" value="1"/>
</dbReference>
<feature type="domain" description="TonB-dependent receptor plug" evidence="14">
    <location>
        <begin position="65"/>
        <end position="177"/>
    </location>
</feature>
<dbReference type="Proteomes" id="UP001595962">
    <property type="component" value="Unassembled WGS sequence"/>
</dbReference>
<evidence type="ECO:0000256" key="4">
    <source>
        <dbReference type="ARBA" id="ARBA00022692"/>
    </source>
</evidence>
<dbReference type="CDD" id="cd01347">
    <property type="entry name" value="ligand_gated_channel"/>
    <property type="match status" value="1"/>
</dbReference>
<evidence type="ECO:0000259" key="13">
    <source>
        <dbReference type="Pfam" id="PF00593"/>
    </source>
</evidence>
<keyword evidence="8 9" id="KW-0998">Cell outer membrane</keyword>
<evidence type="ECO:0000256" key="2">
    <source>
        <dbReference type="ARBA" id="ARBA00022448"/>
    </source>
</evidence>
<dbReference type="EMBL" id="JBHSGB010000012">
    <property type="protein sequence ID" value="MFC4656148.1"/>
    <property type="molecule type" value="Genomic_DNA"/>
</dbReference>
<keyword evidence="15" id="KW-0675">Receptor</keyword>
<evidence type="ECO:0000256" key="7">
    <source>
        <dbReference type="ARBA" id="ARBA00023136"/>
    </source>
</evidence>
<feature type="signal peptide" evidence="12">
    <location>
        <begin position="1"/>
        <end position="28"/>
    </location>
</feature>
<evidence type="ECO:0000256" key="3">
    <source>
        <dbReference type="ARBA" id="ARBA00022452"/>
    </source>
</evidence>
<dbReference type="InterPro" id="IPR010917">
    <property type="entry name" value="TonB_rcpt_CS"/>
</dbReference>
<dbReference type="InterPro" id="IPR036942">
    <property type="entry name" value="Beta-barrel_TonB_sf"/>
</dbReference>
<dbReference type="InterPro" id="IPR000531">
    <property type="entry name" value="Beta-barrel_TonB"/>
</dbReference>
<dbReference type="Pfam" id="PF07715">
    <property type="entry name" value="Plug"/>
    <property type="match status" value="1"/>
</dbReference>
<reference evidence="16" key="1">
    <citation type="journal article" date="2019" name="Int. J. Syst. Evol. Microbiol.">
        <title>The Global Catalogue of Microorganisms (GCM) 10K type strain sequencing project: providing services to taxonomists for standard genome sequencing and annotation.</title>
        <authorList>
            <consortium name="The Broad Institute Genomics Platform"/>
            <consortium name="The Broad Institute Genome Sequencing Center for Infectious Disease"/>
            <person name="Wu L."/>
            <person name="Ma J."/>
        </authorList>
    </citation>
    <scope>NUCLEOTIDE SEQUENCE [LARGE SCALE GENOMIC DNA]</scope>
    <source>
        <strain evidence="16">DT28</strain>
    </source>
</reference>
<dbReference type="InterPro" id="IPR039426">
    <property type="entry name" value="TonB-dep_rcpt-like"/>
</dbReference>
<dbReference type="PROSITE" id="PS52016">
    <property type="entry name" value="TONB_DEPENDENT_REC_3"/>
    <property type="match status" value="1"/>
</dbReference>
<evidence type="ECO:0000256" key="5">
    <source>
        <dbReference type="ARBA" id="ARBA00022729"/>
    </source>
</evidence>
<evidence type="ECO:0000256" key="6">
    <source>
        <dbReference type="ARBA" id="ARBA00023077"/>
    </source>
</evidence>
<organism evidence="15 16">
    <name type="scientific">Rheinheimera marina</name>
    <dbReference type="NCBI Taxonomy" id="1774958"/>
    <lineage>
        <taxon>Bacteria</taxon>
        <taxon>Pseudomonadati</taxon>
        <taxon>Pseudomonadota</taxon>
        <taxon>Gammaproteobacteria</taxon>
        <taxon>Chromatiales</taxon>
        <taxon>Chromatiaceae</taxon>
        <taxon>Rheinheimera</taxon>
    </lineage>
</organism>
<keyword evidence="2 9" id="KW-0813">Transport</keyword>
<dbReference type="Gene3D" id="2.40.170.20">
    <property type="entry name" value="TonB-dependent receptor, beta-barrel domain"/>
    <property type="match status" value="1"/>
</dbReference>
<gene>
    <name evidence="15" type="ORF">ACFO3I_14125</name>
</gene>
<dbReference type="Pfam" id="PF00593">
    <property type="entry name" value="TonB_dep_Rec_b-barrel"/>
    <property type="match status" value="1"/>
</dbReference>
<keyword evidence="4 9" id="KW-0812">Transmembrane</keyword>
<evidence type="ECO:0000256" key="1">
    <source>
        <dbReference type="ARBA" id="ARBA00004571"/>
    </source>
</evidence>
<dbReference type="InterPro" id="IPR010104">
    <property type="entry name" value="TonB_rcpt_bac"/>
</dbReference>
<dbReference type="PANTHER" id="PTHR40980">
    <property type="entry name" value="PLUG DOMAIN-CONTAINING PROTEIN"/>
    <property type="match status" value="1"/>
</dbReference>
<evidence type="ECO:0000256" key="8">
    <source>
        <dbReference type="ARBA" id="ARBA00023237"/>
    </source>
</evidence>
<evidence type="ECO:0000256" key="12">
    <source>
        <dbReference type="SAM" id="SignalP"/>
    </source>
</evidence>
<dbReference type="InterPro" id="IPR012910">
    <property type="entry name" value="Plug_dom"/>
</dbReference>
<evidence type="ECO:0000256" key="9">
    <source>
        <dbReference type="PROSITE-ProRule" id="PRU01360"/>
    </source>
</evidence>
<evidence type="ECO:0000259" key="14">
    <source>
        <dbReference type="Pfam" id="PF07715"/>
    </source>
</evidence>
<feature type="domain" description="TonB-dependent receptor-like beta-barrel" evidence="13">
    <location>
        <begin position="438"/>
        <end position="894"/>
    </location>
</feature>
<name>A0ABV9JPG5_9GAMM</name>
<keyword evidence="6 11" id="KW-0798">TonB box</keyword>
<feature type="chain" id="PRO_5046871263" evidence="12">
    <location>
        <begin position="29"/>
        <end position="928"/>
    </location>
</feature>
<dbReference type="RefSeq" id="WP_377334951.1">
    <property type="nucleotide sequence ID" value="NZ_JBHSGB010000012.1"/>
</dbReference>
<dbReference type="InterPro" id="IPR037066">
    <property type="entry name" value="Plug_dom_sf"/>
</dbReference>
<dbReference type="Gene3D" id="2.170.130.10">
    <property type="entry name" value="TonB-dependent receptor, plug domain"/>
    <property type="match status" value="1"/>
</dbReference>
<comment type="similarity">
    <text evidence="9 11">Belongs to the TonB-dependent receptor family.</text>
</comment>